<name>A0A915M2L0_MELJA</name>
<dbReference type="FunFam" id="3.60.15.10:FF:000017">
    <property type="entry name" value="Lactamase beta 2"/>
    <property type="match status" value="1"/>
</dbReference>
<dbReference type="GO" id="GO:0003924">
    <property type="term" value="F:GTPase activity"/>
    <property type="evidence" value="ECO:0007669"/>
    <property type="project" value="InterPro"/>
</dbReference>
<dbReference type="InterPro" id="IPR036388">
    <property type="entry name" value="WH-like_DNA-bd_sf"/>
</dbReference>
<feature type="domain" description="CP-type G" evidence="12">
    <location>
        <begin position="159"/>
        <end position="393"/>
    </location>
</feature>
<dbReference type="InterPro" id="IPR001279">
    <property type="entry name" value="Metallo-B-lactamas"/>
</dbReference>
<dbReference type="Gene3D" id="3.40.50.300">
    <property type="entry name" value="P-loop containing nucleotide triphosphate hydrolases"/>
    <property type="match status" value="1"/>
</dbReference>
<dbReference type="Gene3D" id="3.60.15.10">
    <property type="entry name" value="Ribonuclease Z/Hydroxyacylglutathione hydrolase-like"/>
    <property type="match status" value="1"/>
</dbReference>
<dbReference type="InterPro" id="IPR043358">
    <property type="entry name" value="GNL1-like"/>
</dbReference>
<dbReference type="WBParaSite" id="scaffold2756_cov253.g5368">
    <property type="protein sequence ID" value="scaffold2756_cov253.g5368"/>
    <property type="gene ID" value="scaffold2756_cov253.g5368"/>
</dbReference>
<evidence type="ECO:0000256" key="9">
    <source>
        <dbReference type="ARBA" id="ARBA00040145"/>
    </source>
</evidence>
<dbReference type="PANTHER" id="PTHR45709">
    <property type="entry name" value="LARGE SUBUNIT GTPASE 1 HOMOLOG-RELATED"/>
    <property type="match status" value="1"/>
</dbReference>
<dbReference type="GO" id="GO:0000054">
    <property type="term" value="P:ribosomal subunit export from nucleus"/>
    <property type="evidence" value="ECO:0007669"/>
    <property type="project" value="TreeGrafter"/>
</dbReference>
<evidence type="ECO:0000256" key="1">
    <source>
        <dbReference type="ARBA" id="ARBA00004496"/>
    </source>
</evidence>
<evidence type="ECO:0000256" key="5">
    <source>
        <dbReference type="ARBA" id="ARBA00022741"/>
    </source>
</evidence>
<keyword evidence="13" id="KW-1185">Reference proteome</keyword>
<dbReference type="AlphaFoldDB" id="A0A915M2L0"/>
<reference evidence="14" key="1">
    <citation type="submission" date="2022-11" db="UniProtKB">
        <authorList>
            <consortium name="WormBaseParasite"/>
        </authorList>
    </citation>
    <scope>IDENTIFICATION</scope>
</reference>
<evidence type="ECO:0000256" key="4">
    <source>
        <dbReference type="ARBA" id="ARBA00022723"/>
    </source>
</evidence>
<dbReference type="SMART" id="SM00849">
    <property type="entry name" value="Lactamase_B"/>
    <property type="match status" value="1"/>
</dbReference>
<keyword evidence="8" id="KW-0342">GTP-binding</keyword>
<dbReference type="PROSITE" id="PS51721">
    <property type="entry name" value="G_CP"/>
    <property type="match status" value="1"/>
</dbReference>
<sequence length="813" mass="92502">MTKRRHKSHFPSGVNNSLGKSLLNQARTKSSFNEKQSTLQDAGKFDSRTHESSVQEILTNYKLANKNFEAERSDLKIIGSKGDTTLLEGLEEQNLDELHVKYGHLLSIPRRPKPDTYQTAEELDSLETSQFLEWRRKLAKLSEGSKIVITPFERNLEVWRQLWRVVERSDVIVQIVDARNPLLFRSIDLEHFVKEVDPSKKNLLLINKADLLSSDQIICWKKYFEEKGIFAVFWSKKQTVDKNAEKVNESEYRSKDSESSEESDESDEEVDDEENIEEFEDEEEEKLNESIKKCETSVTELSSQIECSDNDFVESPSDLLQIFETFATTTPKDNGIVIGMVGYPNVGKSSTINRLIGTKKIAVSSTPGKTKHFQTLVANERITLCDCPGLVMPSFGLSNSEMILNGILPIAHMQDYYSPISLLCSRIPRHVLQRHYSILLPKKGPVQAHDFLTAVAFLKGYMSSSGIPDCSRSARLILRDVVQGEIRWCIAPPGISQEQFDNWTYKNFIKNTEDSNGKEVGKNLLEQMQRRDLLLDTCGNEEFNKALTKTNQVETRIEKEFFPRMEDIKRGVLTMRLKNSIGESLIEEEKRRQNPGAFTLQGTNTYLVGKGAKKILIDAGEPNVSQYLNNLIDSLSKSSSTIEAIVVTHWHADHTGGIGQILRYMKKDIPIYKLRRTDGQPESNEFNFTFVEDGYELRIEGTTLRFLSTPGHTSDHTVLWLEEEGTLFSGDCVLGEGSAIFENLDDYMKSLRKLLDLAPKRIYPGHGPVVEDPKQKILEYIENRNRRELEILNVILNDGPATTMQITNSIYTV</sequence>
<evidence type="ECO:0000256" key="8">
    <source>
        <dbReference type="ARBA" id="ARBA00023134"/>
    </source>
</evidence>
<dbReference type="GO" id="GO:0046872">
    <property type="term" value="F:metal ion binding"/>
    <property type="evidence" value="ECO:0007669"/>
    <property type="project" value="UniProtKB-KW"/>
</dbReference>
<dbReference type="Proteomes" id="UP000887561">
    <property type="component" value="Unplaced"/>
</dbReference>
<dbReference type="InterPro" id="IPR027417">
    <property type="entry name" value="P-loop_NTPase"/>
</dbReference>
<feature type="compositionally biased region" description="Acidic residues" evidence="11">
    <location>
        <begin position="259"/>
        <end position="286"/>
    </location>
</feature>
<keyword evidence="3" id="KW-0963">Cytoplasm</keyword>
<feature type="compositionally biased region" description="Basic and acidic residues" evidence="11">
    <location>
        <begin position="245"/>
        <end position="258"/>
    </location>
</feature>
<proteinExistence type="inferred from homology"/>
<comment type="similarity">
    <text evidence="2">Belongs to the metallo-beta-lactamase superfamily. Glyoxalase II family.</text>
</comment>
<evidence type="ECO:0000313" key="14">
    <source>
        <dbReference type="WBParaSite" id="scaffold2756_cov253.g5368"/>
    </source>
</evidence>
<evidence type="ECO:0000256" key="3">
    <source>
        <dbReference type="ARBA" id="ARBA00022490"/>
    </source>
</evidence>
<dbReference type="CDD" id="cd01857">
    <property type="entry name" value="HSR1_MMR1"/>
    <property type="match status" value="1"/>
</dbReference>
<dbReference type="CDD" id="cd07722">
    <property type="entry name" value="LACTB2-like_MBL-fold"/>
    <property type="match status" value="1"/>
</dbReference>
<dbReference type="GO" id="GO:0005829">
    <property type="term" value="C:cytosol"/>
    <property type="evidence" value="ECO:0007669"/>
    <property type="project" value="TreeGrafter"/>
</dbReference>
<organism evidence="13 14">
    <name type="scientific">Meloidogyne javanica</name>
    <name type="common">Root-knot nematode worm</name>
    <dbReference type="NCBI Taxonomy" id="6303"/>
    <lineage>
        <taxon>Eukaryota</taxon>
        <taxon>Metazoa</taxon>
        <taxon>Ecdysozoa</taxon>
        <taxon>Nematoda</taxon>
        <taxon>Chromadorea</taxon>
        <taxon>Rhabditida</taxon>
        <taxon>Tylenchina</taxon>
        <taxon>Tylenchomorpha</taxon>
        <taxon>Tylenchoidea</taxon>
        <taxon>Meloidogynidae</taxon>
        <taxon>Meloidogyninae</taxon>
        <taxon>Meloidogyne</taxon>
        <taxon>Meloidogyne incognita group</taxon>
    </lineage>
</organism>
<evidence type="ECO:0000259" key="12">
    <source>
        <dbReference type="PROSITE" id="PS51721"/>
    </source>
</evidence>
<evidence type="ECO:0000256" key="7">
    <source>
        <dbReference type="ARBA" id="ARBA00022833"/>
    </source>
</evidence>
<dbReference type="InterPro" id="IPR047921">
    <property type="entry name" value="LACTB2-like_MBL-fold"/>
</dbReference>
<feature type="region of interest" description="Disordered" evidence="11">
    <location>
        <begin position="28"/>
        <end position="50"/>
    </location>
</feature>
<feature type="region of interest" description="Disordered" evidence="11">
    <location>
        <begin position="245"/>
        <end position="290"/>
    </location>
</feature>
<evidence type="ECO:0000313" key="13">
    <source>
        <dbReference type="Proteomes" id="UP000887561"/>
    </source>
</evidence>
<protein>
    <recommendedName>
        <fullName evidence="10">Beta-lactamase-like protein 2 homolog</fullName>
    </recommendedName>
    <alternativeName>
        <fullName evidence="9">Large subunit GTPase 1 homolog</fullName>
    </alternativeName>
</protein>
<keyword evidence="6" id="KW-0378">Hydrolase</keyword>
<dbReference type="Pfam" id="PF01926">
    <property type="entry name" value="MMR_HSR1"/>
    <property type="match status" value="1"/>
</dbReference>
<feature type="region of interest" description="Disordered" evidence="11">
    <location>
        <begin position="1"/>
        <end position="20"/>
    </location>
</feature>
<evidence type="ECO:0000256" key="11">
    <source>
        <dbReference type="SAM" id="MobiDB-lite"/>
    </source>
</evidence>
<dbReference type="InterPro" id="IPR030378">
    <property type="entry name" value="G_CP_dom"/>
</dbReference>
<dbReference type="InterPro" id="IPR006073">
    <property type="entry name" value="GTP-bd"/>
</dbReference>
<dbReference type="SUPFAM" id="SSF52540">
    <property type="entry name" value="P-loop containing nucleoside triphosphate hydrolases"/>
    <property type="match status" value="1"/>
</dbReference>
<feature type="compositionally biased region" description="Polar residues" evidence="11">
    <location>
        <begin position="28"/>
        <end position="40"/>
    </location>
</feature>
<evidence type="ECO:0000256" key="6">
    <source>
        <dbReference type="ARBA" id="ARBA00022801"/>
    </source>
</evidence>
<keyword evidence="5" id="KW-0547">Nucleotide-binding</keyword>
<dbReference type="PANTHER" id="PTHR45709:SF2">
    <property type="entry name" value="LARGE SUBUNIT GTPASE 1 HOMOLOG"/>
    <property type="match status" value="1"/>
</dbReference>
<keyword evidence="4" id="KW-0479">Metal-binding</keyword>
<accession>A0A915M2L0</accession>
<dbReference type="SUPFAM" id="SSF56281">
    <property type="entry name" value="Metallo-hydrolase/oxidoreductase"/>
    <property type="match status" value="1"/>
</dbReference>
<dbReference type="Pfam" id="PF00753">
    <property type="entry name" value="Lactamase_B"/>
    <property type="match status" value="1"/>
</dbReference>
<evidence type="ECO:0000256" key="2">
    <source>
        <dbReference type="ARBA" id="ARBA00006759"/>
    </source>
</evidence>
<comment type="subcellular location">
    <subcellularLocation>
        <location evidence="1">Cytoplasm</location>
    </subcellularLocation>
</comment>
<dbReference type="Gene3D" id="1.10.10.10">
    <property type="entry name" value="Winged helix-like DNA-binding domain superfamily/Winged helix DNA-binding domain"/>
    <property type="match status" value="1"/>
</dbReference>
<evidence type="ECO:0000256" key="10">
    <source>
        <dbReference type="ARBA" id="ARBA00069358"/>
    </source>
</evidence>
<dbReference type="InterPro" id="IPR036866">
    <property type="entry name" value="RibonucZ/Hydroxyglut_hydro"/>
</dbReference>
<keyword evidence="7" id="KW-0862">Zinc</keyword>
<dbReference type="GO" id="GO:0005525">
    <property type="term" value="F:GTP binding"/>
    <property type="evidence" value="ECO:0007669"/>
    <property type="project" value="UniProtKB-KW"/>
</dbReference>